<name>A0A6A1QFL9_BALPH</name>
<evidence type="ECO:0000256" key="1">
    <source>
        <dbReference type="ARBA" id="ARBA00007345"/>
    </source>
</evidence>
<accession>A0A6A1QFL9</accession>
<dbReference type="EMBL" id="SGJD01000142">
    <property type="protein sequence ID" value="KAB0406730.1"/>
    <property type="molecule type" value="Genomic_DNA"/>
</dbReference>
<keyword evidence="6" id="KW-1185">Reference proteome</keyword>
<dbReference type="GO" id="GO:0022627">
    <property type="term" value="C:cytosolic small ribosomal subunit"/>
    <property type="evidence" value="ECO:0007669"/>
    <property type="project" value="TreeGrafter"/>
</dbReference>
<dbReference type="PANTHER" id="PTHR11880">
    <property type="entry name" value="RIBOSOMAL PROTEIN S19P FAMILY MEMBER"/>
    <property type="match status" value="1"/>
</dbReference>
<keyword evidence="2" id="KW-0689">Ribosomal protein</keyword>
<dbReference type="Gene3D" id="3.30.860.10">
    <property type="entry name" value="30s Ribosomal Protein S19, Chain A"/>
    <property type="match status" value="1"/>
</dbReference>
<reference evidence="5 6" key="1">
    <citation type="journal article" date="2019" name="PLoS ONE">
        <title>Genomic analyses reveal an absence of contemporary introgressive admixture between fin whales and blue whales, despite known hybrids.</title>
        <authorList>
            <person name="Westbury M.V."/>
            <person name="Petersen B."/>
            <person name="Lorenzen E.D."/>
        </authorList>
    </citation>
    <scope>NUCLEOTIDE SEQUENCE [LARGE SCALE GENOMIC DNA]</scope>
    <source>
        <strain evidence="5">FinWhale-01</strain>
    </source>
</reference>
<dbReference type="PANTHER" id="PTHR11880:SF28">
    <property type="entry name" value="SMALL RIBOSOMAL SUBUNIT PROTEIN US19"/>
    <property type="match status" value="1"/>
</dbReference>
<dbReference type="InterPro" id="IPR023575">
    <property type="entry name" value="Ribosomal_uS19_SF"/>
</dbReference>
<comment type="caution">
    <text evidence="5">The sequence shown here is derived from an EMBL/GenBank/DDBJ whole genome shotgun (WGS) entry which is preliminary data.</text>
</comment>
<dbReference type="AlphaFoldDB" id="A0A6A1QFL9"/>
<sequence length="102" mass="11620">VDLRGGDLDQLLGMSYQQPMRFLPTGPRKAPAEKPEVVKVHLQGVIILCEAVGGTRETFNQLEIKPEIIHCYLSEYSITYRPMDHSWLGIRVTHSLPFIPFK</sequence>
<comment type="similarity">
    <text evidence="1">Belongs to the universal ribosomal protein uS19 family.</text>
</comment>
<evidence type="ECO:0000256" key="3">
    <source>
        <dbReference type="ARBA" id="ARBA00023274"/>
    </source>
</evidence>
<evidence type="ECO:0000256" key="4">
    <source>
        <dbReference type="ARBA" id="ARBA00035469"/>
    </source>
</evidence>
<evidence type="ECO:0000256" key="2">
    <source>
        <dbReference type="ARBA" id="ARBA00022980"/>
    </source>
</evidence>
<dbReference type="GO" id="GO:0003735">
    <property type="term" value="F:structural constituent of ribosome"/>
    <property type="evidence" value="ECO:0007669"/>
    <property type="project" value="InterPro"/>
</dbReference>
<organism evidence="5 6">
    <name type="scientific">Balaenoptera physalus</name>
    <name type="common">Fin whale</name>
    <name type="synonym">Balaena physalus</name>
    <dbReference type="NCBI Taxonomy" id="9770"/>
    <lineage>
        <taxon>Eukaryota</taxon>
        <taxon>Metazoa</taxon>
        <taxon>Chordata</taxon>
        <taxon>Craniata</taxon>
        <taxon>Vertebrata</taxon>
        <taxon>Euteleostomi</taxon>
        <taxon>Mammalia</taxon>
        <taxon>Eutheria</taxon>
        <taxon>Laurasiatheria</taxon>
        <taxon>Artiodactyla</taxon>
        <taxon>Whippomorpha</taxon>
        <taxon>Cetacea</taxon>
        <taxon>Mysticeti</taxon>
        <taxon>Balaenopteridae</taxon>
        <taxon>Balaenoptera</taxon>
    </lineage>
</organism>
<dbReference type="GO" id="GO:0006412">
    <property type="term" value="P:translation"/>
    <property type="evidence" value="ECO:0007669"/>
    <property type="project" value="InterPro"/>
</dbReference>
<dbReference type="Proteomes" id="UP000437017">
    <property type="component" value="Unassembled WGS sequence"/>
</dbReference>
<dbReference type="Pfam" id="PF00203">
    <property type="entry name" value="Ribosomal_S19"/>
    <property type="match status" value="1"/>
</dbReference>
<protein>
    <recommendedName>
        <fullName evidence="4">40S ribosomal protein S15</fullName>
    </recommendedName>
</protein>
<evidence type="ECO:0000313" key="6">
    <source>
        <dbReference type="Proteomes" id="UP000437017"/>
    </source>
</evidence>
<dbReference type="SUPFAM" id="SSF54570">
    <property type="entry name" value="Ribosomal protein S19"/>
    <property type="match status" value="1"/>
</dbReference>
<keyword evidence="3" id="KW-0687">Ribonucleoprotein</keyword>
<dbReference type="OrthoDB" id="10258210at2759"/>
<proteinExistence type="inferred from homology"/>
<feature type="non-terminal residue" evidence="5">
    <location>
        <position position="1"/>
    </location>
</feature>
<gene>
    <name evidence="5" type="ORF">E2I00_005461</name>
</gene>
<dbReference type="GO" id="GO:0000028">
    <property type="term" value="P:ribosomal small subunit assembly"/>
    <property type="evidence" value="ECO:0007669"/>
    <property type="project" value="TreeGrafter"/>
</dbReference>
<evidence type="ECO:0000313" key="5">
    <source>
        <dbReference type="EMBL" id="KAB0406730.1"/>
    </source>
</evidence>
<dbReference type="InterPro" id="IPR002222">
    <property type="entry name" value="Ribosomal_uS19"/>
</dbReference>